<organism evidence="4">
    <name type="scientific">marine metagenome</name>
    <dbReference type="NCBI Taxonomy" id="408172"/>
    <lineage>
        <taxon>unclassified sequences</taxon>
        <taxon>metagenomes</taxon>
        <taxon>ecological metagenomes</taxon>
    </lineage>
</organism>
<evidence type="ECO:0000313" key="4">
    <source>
        <dbReference type="EMBL" id="SVA02955.1"/>
    </source>
</evidence>
<dbReference type="EMBL" id="UINC01003059">
    <property type="protein sequence ID" value="SVA02955.1"/>
    <property type="molecule type" value="Genomic_DNA"/>
</dbReference>
<name>A0A381SFW0_9ZZZZ</name>
<dbReference type="SUPFAM" id="SSF56645">
    <property type="entry name" value="Acyl-CoA dehydrogenase NM domain-like"/>
    <property type="match status" value="1"/>
</dbReference>
<dbReference type="Gene3D" id="1.20.140.10">
    <property type="entry name" value="Butyryl-CoA Dehydrogenase, subunit A, domain 3"/>
    <property type="match status" value="1"/>
</dbReference>
<dbReference type="InterPro" id="IPR037069">
    <property type="entry name" value="AcylCoA_DH/ox_N_sf"/>
</dbReference>
<dbReference type="PANTHER" id="PTHR43884">
    <property type="entry name" value="ACYL-COA DEHYDROGENASE"/>
    <property type="match status" value="1"/>
</dbReference>
<dbReference type="InterPro" id="IPR013786">
    <property type="entry name" value="AcylCoA_DH/ox_N"/>
</dbReference>
<dbReference type="Pfam" id="PF08028">
    <property type="entry name" value="Acyl-CoA_dh_2"/>
    <property type="match status" value="1"/>
</dbReference>
<accession>A0A381SFW0</accession>
<sequence>MNTKKKSSNVPTRKEIIQAAADLVPVLRERAQSAEDLRKMPDETIEDLRAAGIHKIFTPKRYGGYEMEWGTHVDVARELGKGCASTAWTSSVVMSHTWILGRFPAEAQEEFWPSCPDAIVGTAFAGGGGMEETEGGFILNGLWRFSSGIDHADCALVAGRFANKDTIASGGTALEYRMALIMPDQYEIVDTWHAEGLKATGSKDVKVVDQFIPFHRTAKSIEISGNQPPGAELHDSYIYRVELNMFFSTLLSGPMLGATHGIMQEYLDQTRSRFGALFGEKVAEQSPVQQKIGASYEELRMADLIVDSLCDFLHQEGQAGRTIKGIDRLRTKRETSMAAQLCMKSGTRLSTMMGVTAQTGRNPVQRHFRDLRTMSTHGALHWDNATTPTGQYLLGIETGDVLIDQENEYLKKQENN</sequence>
<feature type="domain" description="Acyl-CoA dehydrogenase C-terminal" evidence="3">
    <location>
        <begin position="251"/>
        <end position="380"/>
    </location>
</feature>
<keyword evidence="1" id="KW-0560">Oxidoreductase</keyword>
<dbReference type="Gene3D" id="2.40.110.10">
    <property type="entry name" value="Butyryl-CoA Dehydrogenase, subunit A, domain 2"/>
    <property type="match status" value="1"/>
</dbReference>
<dbReference type="GO" id="GO:0003995">
    <property type="term" value="F:acyl-CoA dehydrogenase activity"/>
    <property type="evidence" value="ECO:0007669"/>
    <property type="project" value="TreeGrafter"/>
</dbReference>
<dbReference type="AlphaFoldDB" id="A0A381SFW0"/>
<dbReference type="InterPro" id="IPR046373">
    <property type="entry name" value="Acyl-CoA_Oxase/DH_mid-dom_sf"/>
</dbReference>
<dbReference type="Gene3D" id="1.10.540.10">
    <property type="entry name" value="Acyl-CoA dehydrogenase/oxidase, N-terminal domain"/>
    <property type="match status" value="1"/>
</dbReference>
<feature type="domain" description="Acyl-CoA dehydrogenase/oxidase N-terminal" evidence="2">
    <location>
        <begin position="27"/>
        <end position="112"/>
    </location>
</feature>
<evidence type="ECO:0000256" key="1">
    <source>
        <dbReference type="ARBA" id="ARBA00023002"/>
    </source>
</evidence>
<dbReference type="GO" id="GO:0050660">
    <property type="term" value="F:flavin adenine dinucleotide binding"/>
    <property type="evidence" value="ECO:0007669"/>
    <property type="project" value="InterPro"/>
</dbReference>
<dbReference type="InterPro" id="IPR036250">
    <property type="entry name" value="AcylCo_DH-like_C"/>
</dbReference>
<protein>
    <recommendedName>
        <fullName evidence="5">Acyl-CoA dehydrogenase C-terminal domain-containing protein</fullName>
    </recommendedName>
</protein>
<gene>
    <name evidence="4" type="ORF">METZ01_LOCUS55809</name>
</gene>
<evidence type="ECO:0000259" key="3">
    <source>
        <dbReference type="Pfam" id="PF08028"/>
    </source>
</evidence>
<dbReference type="PIRSF" id="PIRSF016578">
    <property type="entry name" value="HsaA"/>
    <property type="match status" value="1"/>
</dbReference>
<dbReference type="InterPro" id="IPR009100">
    <property type="entry name" value="AcylCoA_DH/oxidase_NM_dom_sf"/>
</dbReference>
<dbReference type="SUPFAM" id="SSF47203">
    <property type="entry name" value="Acyl-CoA dehydrogenase C-terminal domain-like"/>
    <property type="match status" value="1"/>
</dbReference>
<dbReference type="InterPro" id="IPR013107">
    <property type="entry name" value="Acyl-CoA_DH_C"/>
</dbReference>
<dbReference type="Pfam" id="PF02771">
    <property type="entry name" value="Acyl-CoA_dh_N"/>
    <property type="match status" value="1"/>
</dbReference>
<dbReference type="PANTHER" id="PTHR43884:SF12">
    <property type="entry name" value="ISOVALERYL-COA DEHYDROGENASE, MITOCHONDRIAL-RELATED"/>
    <property type="match status" value="1"/>
</dbReference>
<evidence type="ECO:0008006" key="5">
    <source>
        <dbReference type="Google" id="ProtNLM"/>
    </source>
</evidence>
<evidence type="ECO:0000259" key="2">
    <source>
        <dbReference type="Pfam" id="PF02771"/>
    </source>
</evidence>
<proteinExistence type="predicted"/>
<reference evidence="4" key="1">
    <citation type="submission" date="2018-05" db="EMBL/GenBank/DDBJ databases">
        <authorList>
            <person name="Lanie J.A."/>
            <person name="Ng W.-L."/>
            <person name="Kazmierczak K.M."/>
            <person name="Andrzejewski T.M."/>
            <person name="Davidsen T.M."/>
            <person name="Wayne K.J."/>
            <person name="Tettelin H."/>
            <person name="Glass J.I."/>
            <person name="Rusch D."/>
            <person name="Podicherti R."/>
            <person name="Tsui H.-C.T."/>
            <person name="Winkler M.E."/>
        </authorList>
    </citation>
    <scope>NUCLEOTIDE SEQUENCE</scope>
</reference>